<keyword evidence="16" id="KW-1185">Reference proteome</keyword>
<dbReference type="PANTHER" id="PTHR13822:SF7">
    <property type="entry name" value="ATP SYNTHASE SUBUNIT DELTA, MITOCHONDRIAL"/>
    <property type="match status" value="1"/>
</dbReference>
<proteinExistence type="inferred from homology"/>
<accession>A0A9N9B686</accession>
<evidence type="ECO:0000313" key="16">
    <source>
        <dbReference type="Proteomes" id="UP000789831"/>
    </source>
</evidence>
<dbReference type="InterPro" id="IPR001469">
    <property type="entry name" value="ATP_synth_F1_dsu/esu"/>
</dbReference>
<dbReference type="InterPro" id="IPR020546">
    <property type="entry name" value="ATP_synth_F1_dsu/esu_N"/>
</dbReference>
<dbReference type="AlphaFoldDB" id="A0A9N9B686"/>
<dbReference type="PANTHER" id="PTHR13822">
    <property type="entry name" value="ATP SYNTHASE DELTA/EPSILON CHAIN"/>
    <property type="match status" value="1"/>
</dbReference>
<dbReference type="OrthoDB" id="270171at2759"/>
<evidence type="ECO:0000256" key="13">
    <source>
        <dbReference type="ARBA" id="ARBA00031669"/>
    </source>
</evidence>
<dbReference type="CDD" id="cd12152">
    <property type="entry name" value="F1-ATPase_delta"/>
    <property type="match status" value="1"/>
</dbReference>
<evidence type="ECO:0000256" key="2">
    <source>
        <dbReference type="ARBA" id="ARBA00005712"/>
    </source>
</evidence>
<evidence type="ECO:0000256" key="8">
    <source>
        <dbReference type="ARBA" id="ARBA00023065"/>
    </source>
</evidence>
<evidence type="ECO:0000256" key="4">
    <source>
        <dbReference type="ARBA" id="ARBA00022448"/>
    </source>
</evidence>
<keyword evidence="7" id="KW-0809">Transit peptide</keyword>
<dbReference type="Proteomes" id="UP000789831">
    <property type="component" value="Unassembled WGS sequence"/>
</dbReference>
<dbReference type="Gene3D" id="6.10.140.880">
    <property type="match status" value="1"/>
</dbReference>
<dbReference type="SUPFAM" id="SSF51344">
    <property type="entry name" value="Epsilon subunit of F1F0-ATP synthase N-terminal domain"/>
    <property type="match status" value="1"/>
</dbReference>
<keyword evidence="11" id="KW-0139">CF(1)</keyword>
<evidence type="ECO:0000256" key="10">
    <source>
        <dbReference type="ARBA" id="ARBA00023136"/>
    </source>
</evidence>
<evidence type="ECO:0000313" key="15">
    <source>
        <dbReference type="EMBL" id="CAG8557040.1"/>
    </source>
</evidence>
<feature type="domain" description="ATP synthase F1 complex delta/epsilon subunit N-terminal" evidence="14">
    <location>
        <begin position="38"/>
        <end position="107"/>
    </location>
</feature>
<evidence type="ECO:0000256" key="6">
    <source>
        <dbReference type="ARBA" id="ARBA00022792"/>
    </source>
</evidence>
<reference evidence="15" key="1">
    <citation type="submission" date="2021-06" db="EMBL/GenBank/DDBJ databases">
        <authorList>
            <person name="Kallberg Y."/>
            <person name="Tangrot J."/>
            <person name="Rosling A."/>
        </authorList>
    </citation>
    <scope>NUCLEOTIDE SEQUENCE</scope>
    <source>
        <strain evidence="15">MT106</strain>
    </source>
</reference>
<dbReference type="GO" id="GO:0045259">
    <property type="term" value="C:proton-transporting ATP synthase complex"/>
    <property type="evidence" value="ECO:0007669"/>
    <property type="project" value="UniProtKB-KW"/>
</dbReference>
<organism evidence="15 16">
    <name type="scientific">Ambispora gerdemannii</name>
    <dbReference type="NCBI Taxonomy" id="144530"/>
    <lineage>
        <taxon>Eukaryota</taxon>
        <taxon>Fungi</taxon>
        <taxon>Fungi incertae sedis</taxon>
        <taxon>Mucoromycota</taxon>
        <taxon>Glomeromycotina</taxon>
        <taxon>Glomeromycetes</taxon>
        <taxon>Archaeosporales</taxon>
        <taxon>Ambisporaceae</taxon>
        <taxon>Ambispora</taxon>
    </lineage>
</organism>
<evidence type="ECO:0000256" key="5">
    <source>
        <dbReference type="ARBA" id="ARBA00022781"/>
    </source>
</evidence>
<name>A0A9N9B686_9GLOM</name>
<evidence type="ECO:0000259" key="14">
    <source>
        <dbReference type="Pfam" id="PF02823"/>
    </source>
</evidence>
<evidence type="ECO:0000256" key="7">
    <source>
        <dbReference type="ARBA" id="ARBA00022946"/>
    </source>
</evidence>
<sequence length="169" mass="18341">MNILAKTARAATSTLRRPLTSVRFYAQEATTPGNTLILNFTLPHQTLYKNVNVHQVNLGSTSGDMGILANHVPSIEQLKPGVIEVIEDSNTTQKYFVSGGFAIIHPNSSLDINAIEAFSLDDFSIETIKANFAEAQRIATSSASEEEKTVASIEAEVYETLQKALIKSA</sequence>
<dbReference type="HAMAP" id="MF_00530">
    <property type="entry name" value="ATP_synth_epsil_bac"/>
    <property type="match status" value="1"/>
</dbReference>
<keyword evidence="4" id="KW-0813">Transport</keyword>
<keyword evidence="12" id="KW-0066">ATP synthesis</keyword>
<comment type="subcellular location">
    <subcellularLocation>
        <location evidence="1">Mitochondrion inner membrane</location>
    </subcellularLocation>
</comment>
<evidence type="ECO:0000256" key="12">
    <source>
        <dbReference type="ARBA" id="ARBA00023310"/>
    </source>
</evidence>
<keyword evidence="10" id="KW-0472">Membrane</keyword>
<gene>
    <name evidence="15" type="ORF">AGERDE_LOCUS6962</name>
</gene>
<evidence type="ECO:0000256" key="11">
    <source>
        <dbReference type="ARBA" id="ARBA00023196"/>
    </source>
</evidence>
<keyword evidence="5" id="KW-0375">Hydrogen ion transport</keyword>
<keyword evidence="6" id="KW-0999">Mitochondrion inner membrane</keyword>
<dbReference type="Pfam" id="PF02823">
    <property type="entry name" value="ATP-synt_DE_N"/>
    <property type="match status" value="1"/>
</dbReference>
<dbReference type="InterPro" id="IPR036771">
    <property type="entry name" value="ATPsynth_dsu/esu_N"/>
</dbReference>
<dbReference type="Gene3D" id="2.60.15.10">
    <property type="entry name" value="F0F1 ATP synthase delta/epsilon subunit, N-terminal"/>
    <property type="match status" value="1"/>
</dbReference>
<keyword evidence="9" id="KW-0496">Mitochondrion</keyword>
<keyword evidence="8" id="KW-0406">Ion transport</keyword>
<dbReference type="GO" id="GO:0005743">
    <property type="term" value="C:mitochondrial inner membrane"/>
    <property type="evidence" value="ECO:0007669"/>
    <property type="project" value="UniProtKB-SubCell"/>
</dbReference>
<dbReference type="EMBL" id="CAJVPL010001174">
    <property type="protein sequence ID" value="CAG8557040.1"/>
    <property type="molecule type" value="Genomic_DNA"/>
</dbReference>
<dbReference type="FunFam" id="2.60.15.10:FF:000003">
    <property type="entry name" value="ATP synthase subunit delta, mitochondrial"/>
    <property type="match status" value="1"/>
</dbReference>
<dbReference type="GO" id="GO:0046933">
    <property type="term" value="F:proton-transporting ATP synthase activity, rotational mechanism"/>
    <property type="evidence" value="ECO:0007669"/>
    <property type="project" value="InterPro"/>
</dbReference>
<evidence type="ECO:0000256" key="9">
    <source>
        <dbReference type="ARBA" id="ARBA00023128"/>
    </source>
</evidence>
<evidence type="ECO:0000256" key="1">
    <source>
        <dbReference type="ARBA" id="ARBA00004273"/>
    </source>
</evidence>
<evidence type="ECO:0000256" key="3">
    <source>
        <dbReference type="ARBA" id="ARBA00016960"/>
    </source>
</evidence>
<protein>
    <recommendedName>
        <fullName evidence="3">ATP synthase subunit delta, mitochondrial</fullName>
    </recommendedName>
    <alternativeName>
        <fullName evidence="13">F-ATPase delta subunit</fullName>
    </alternativeName>
</protein>
<comment type="caution">
    <text evidence="15">The sequence shown here is derived from an EMBL/GenBank/DDBJ whole genome shotgun (WGS) entry which is preliminary data.</text>
</comment>
<comment type="similarity">
    <text evidence="2">Belongs to the ATPase epsilon chain family.</text>
</comment>